<dbReference type="PANTHER" id="PTHR48109">
    <property type="entry name" value="DIHYDROOROTATE DEHYDROGENASE (QUINONE), MITOCHONDRIAL-RELATED"/>
    <property type="match status" value="1"/>
</dbReference>
<keyword evidence="3" id="KW-0285">Flavoprotein</keyword>
<sequence>MMDLTTKYMGLSLKNPLMAAASPLTSTVKSIQRLEKAGIAAIVLPSLFEEQIRREQEEEERIALSRNDLFPEATSFLPSGLTLERGSQAYLDTIHKVKAAVDIPVIASLNGCSEGGWVDYARQIEQAGADGIELHIYYNPPSLDITGRQVEEVYLDVARRVKDSVTIPVALKVDPFFSAFGNMARQFDEIGVDALVMFNRMLQPDFNLNNMLVEPSWPISKAGEIGIPLRWISVLHGKVNASLAATSGAYDHEDIIKYLLGGADTVMLASALIRNGADYVSVLLKGLEVWLKQRDFEDLNEMRGMMSQRSVANPEAFERANYIRTVDGVRK</sequence>
<dbReference type="Pfam" id="PF01180">
    <property type="entry name" value="DHO_dh"/>
    <property type="match status" value="1"/>
</dbReference>
<dbReference type="Gene3D" id="3.20.20.70">
    <property type="entry name" value="Aldolase class I"/>
    <property type="match status" value="1"/>
</dbReference>
<gene>
    <name evidence="8" type="ORF">GV64_23935</name>
</gene>
<dbReference type="InterPro" id="IPR005720">
    <property type="entry name" value="Dihydroorotate_DH_cat"/>
</dbReference>
<dbReference type="EMBL" id="JOJP01000001">
    <property type="protein sequence ID" value="KEI73364.1"/>
    <property type="molecule type" value="Genomic_DNA"/>
</dbReference>
<evidence type="ECO:0000256" key="2">
    <source>
        <dbReference type="ARBA" id="ARBA00004725"/>
    </source>
</evidence>
<comment type="cofactor">
    <cofactor evidence="1">
        <name>FMN</name>
        <dbReference type="ChEBI" id="CHEBI:58210"/>
    </cofactor>
</comment>
<feature type="domain" description="Dihydroorotate dehydrogenase catalytic" evidence="7">
    <location>
        <begin position="4"/>
        <end position="288"/>
    </location>
</feature>
<evidence type="ECO:0000313" key="8">
    <source>
        <dbReference type="EMBL" id="KEI73364.1"/>
    </source>
</evidence>
<dbReference type="GO" id="GO:0004152">
    <property type="term" value="F:dihydroorotate dehydrogenase activity"/>
    <property type="evidence" value="ECO:0007669"/>
    <property type="project" value="InterPro"/>
</dbReference>
<dbReference type="GO" id="GO:0006207">
    <property type="term" value="P:'de novo' pyrimidine nucleobase biosynthetic process"/>
    <property type="evidence" value="ECO:0007669"/>
    <property type="project" value="TreeGrafter"/>
</dbReference>
<dbReference type="PIRSF" id="PIRSF000164">
    <property type="entry name" value="DHO_oxidase"/>
    <property type="match status" value="1"/>
</dbReference>
<dbReference type="InterPro" id="IPR012135">
    <property type="entry name" value="Dihydroorotate_DH_1_2"/>
</dbReference>
<keyword evidence="4" id="KW-0288">FMN</keyword>
<reference evidence="8 9" key="1">
    <citation type="submission" date="2014-06" db="EMBL/GenBank/DDBJ databases">
        <title>Whole Genome Sequences of Three Symbiotic Endozoicomonas Bacteria.</title>
        <authorList>
            <person name="Neave M.J."/>
            <person name="Apprill A."/>
            <person name="Voolstra C.R."/>
        </authorList>
    </citation>
    <scope>NUCLEOTIDE SEQUENCE [LARGE SCALE GENOMIC DNA]</scope>
    <source>
        <strain evidence="8 9">DSM 22380</strain>
    </source>
</reference>
<dbReference type="AlphaFoldDB" id="A0A081KGT8"/>
<dbReference type="PANTHER" id="PTHR48109:SF3">
    <property type="entry name" value="SLL0744 PROTEIN"/>
    <property type="match status" value="1"/>
</dbReference>
<dbReference type="InterPro" id="IPR050074">
    <property type="entry name" value="DHO_dehydrogenase"/>
</dbReference>
<protein>
    <submittedName>
        <fullName evidence="8">Dihydroorotate dehydrogenase</fullName>
    </submittedName>
</protein>
<dbReference type="InterPro" id="IPR013785">
    <property type="entry name" value="Aldolase_TIM"/>
</dbReference>
<evidence type="ECO:0000256" key="4">
    <source>
        <dbReference type="ARBA" id="ARBA00022643"/>
    </source>
</evidence>
<evidence type="ECO:0000256" key="6">
    <source>
        <dbReference type="ARBA" id="ARBA00023002"/>
    </source>
</evidence>
<evidence type="ECO:0000256" key="5">
    <source>
        <dbReference type="ARBA" id="ARBA00022975"/>
    </source>
</evidence>
<dbReference type="UniPathway" id="UPA00070"/>
<comment type="pathway">
    <text evidence="2">Pyrimidine metabolism; UMP biosynthesis via de novo pathway.</text>
</comment>
<keyword evidence="6" id="KW-0560">Oxidoreductase</keyword>
<dbReference type="GO" id="GO:0005737">
    <property type="term" value="C:cytoplasm"/>
    <property type="evidence" value="ECO:0007669"/>
    <property type="project" value="InterPro"/>
</dbReference>
<dbReference type="SUPFAM" id="SSF51395">
    <property type="entry name" value="FMN-linked oxidoreductases"/>
    <property type="match status" value="1"/>
</dbReference>
<evidence type="ECO:0000256" key="3">
    <source>
        <dbReference type="ARBA" id="ARBA00022630"/>
    </source>
</evidence>
<proteinExistence type="predicted"/>
<organism evidence="8 9">
    <name type="scientific">Endozoicomonas elysicola</name>
    <dbReference type="NCBI Taxonomy" id="305900"/>
    <lineage>
        <taxon>Bacteria</taxon>
        <taxon>Pseudomonadati</taxon>
        <taxon>Pseudomonadota</taxon>
        <taxon>Gammaproteobacteria</taxon>
        <taxon>Oceanospirillales</taxon>
        <taxon>Endozoicomonadaceae</taxon>
        <taxon>Endozoicomonas</taxon>
    </lineage>
</organism>
<dbReference type="Proteomes" id="UP000027997">
    <property type="component" value="Unassembled WGS sequence"/>
</dbReference>
<dbReference type="STRING" id="305900.GV64_23935"/>
<dbReference type="RefSeq" id="WP_020581906.1">
    <property type="nucleotide sequence ID" value="NZ_JOJP01000001.1"/>
</dbReference>
<evidence type="ECO:0000256" key="1">
    <source>
        <dbReference type="ARBA" id="ARBA00001917"/>
    </source>
</evidence>
<keyword evidence="9" id="KW-1185">Reference proteome</keyword>
<evidence type="ECO:0000313" key="9">
    <source>
        <dbReference type="Proteomes" id="UP000027997"/>
    </source>
</evidence>
<keyword evidence="5" id="KW-0665">Pyrimidine biosynthesis</keyword>
<evidence type="ECO:0000259" key="7">
    <source>
        <dbReference type="Pfam" id="PF01180"/>
    </source>
</evidence>
<comment type="caution">
    <text evidence="8">The sequence shown here is derived from an EMBL/GenBank/DDBJ whole genome shotgun (WGS) entry which is preliminary data.</text>
</comment>
<dbReference type="GO" id="GO:0044205">
    <property type="term" value="P:'de novo' UMP biosynthetic process"/>
    <property type="evidence" value="ECO:0007669"/>
    <property type="project" value="UniProtKB-UniPathway"/>
</dbReference>
<dbReference type="NCBIfam" id="NF005741">
    <property type="entry name" value="PRK07565.1"/>
    <property type="match status" value="1"/>
</dbReference>
<name>A0A081KGT8_9GAMM</name>
<accession>A0A081KGT8</accession>
<dbReference type="eggNOG" id="COG0167">
    <property type="taxonomic scope" value="Bacteria"/>
</dbReference>